<dbReference type="EMBL" id="RCMV01002256">
    <property type="protein sequence ID" value="KAG3203644.1"/>
    <property type="molecule type" value="Genomic_DNA"/>
</dbReference>
<protein>
    <submittedName>
        <fullName evidence="1">Uncharacterized protein</fullName>
    </submittedName>
</protein>
<comment type="caution">
    <text evidence="1">The sequence shown here is derived from an EMBL/GenBank/DDBJ whole genome shotgun (WGS) entry which is preliminary data.</text>
</comment>
<organism evidence="1 2">
    <name type="scientific">Phytophthora cactorum</name>
    <dbReference type="NCBI Taxonomy" id="29920"/>
    <lineage>
        <taxon>Eukaryota</taxon>
        <taxon>Sar</taxon>
        <taxon>Stramenopiles</taxon>
        <taxon>Oomycota</taxon>
        <taxon>Peronosporomycetes</taxon>
        <taxon>Peronosporales</taxon>
        <taxon>Peronosporaceae</taxon>
        <taxon>Phytophthora</taxon>
    </lineage>
</organism>
<gene>
    <name evidence="1" type="ORF">PC129_g22796</name>
</gene>
<proteinExistence type="predicted"/>
<dbReference type="AlphaFoldDB" id="A0A8T1JS66"/>
<sequence length="35" mass="4213">MPSEPRSKKHYVRLGITSLGRNYTRDYQELLEAFR</sequence>
<evidence type="ECO:0000313" key="2">
    <source>
        <dbReference type="Proteomes" id="UP000760860"/>
    </source>
</evidence>
<evidence type="ECO:0000313" key="1">
    <source>
        <dbReference type="EMBL" id="KAG3203644.1"/>
    </source>
</evidence>
<dbReference type="Proteomes" id="UP000760860">
    <property type="component" value="Unassembled WGS sequence"/>
</dbReference>
<reference evidence="1" key="1">
    <citation type="submission" date="2018-05" db="EMBL/GenBank/DDBJ databases">
        <title>Effector identification in a new, highly contiguous assembly of the strawberry crown rot pathogen Phytophthora cactorum.</title>
        <authorList>
            <person name="Armitage A.D."/>
            <person name="Nellist C.F."/>
            <person name="Bates H."/>
            <person name="Vickerstaff R.J."/>
            <person name="Harrison R.J."/>
        </authorList>
    </citation>
    <scope>NUCLEOTIDE SEQUENCE</scope>
    <source>
        <strain evidence="1">P421</strain>
    </source>
</reference>
<name>A0A8T1JS66_9STRA</name>
<accession>A0A8T1JS66</accession>